<evidence type="ECO:0000313" key="2">
    <source>
        <dbReference type="EMBL" id="HIX71654.1"/>
    </source>
</evidence>
<gene>
    <name evidence="2" type="ORF">H9849_01395</name>
</gene>
<dbReference type="Pfam" id="PF01966">
    <property type="entry name" value="HD"/>
    <property type="match status" value="1"/>
</dbReference>
<dbReference type="InterPro" id="IPR006674">
    <property type="entry name" value="HD_domain"/>
</dbReference>
<proteinExistence type="predicted"/>
<organism evidence="2 3">
    <name type="scientific">Candidatus Anaerobutyricum stercoripullorum</name>
    <dbReference type="NCBI Taxonomy" id="2838456"/>
    <lineage>
        <taxon>Bacteria</taxon>
        <taxon>Bacillati</taxon>
        <taxon>Bacillota</taxon>
        <taxon>Clostridia</taxon>
        <taxon>Lachnospirales</taxon>
        <taxon>Lachnospiraceae</taxon>
        <taxon>Anaerobutyricum</taxon>
    </lineage>
</organism>
<dbReference type="InterPro" id="IPR006675">
    <property type="entry name" value="HDIG_dom"/>
</dbReference>
<dbReference type="EMBL" id="DXEQ01000033">
    <property type="protein sequence ID" value="HIX71654.1"/>
    <property type="molecule type" value="Genomic_DNA"/>
</dbReference>
<evidence type="ECO:0000313" key="3">
    <source>
        <dbReference type="Proteomes" id="UP000886805"/>
    </source>
</evidence>
<protein>
    <submittedName>
        <fullName evidence="2">HDIG domain-containing protein</fullName>
    </submittedName>
</protein>
<comment type="caution">
    <text evidence="2">The sequence shown here is derived from an EMBL/GenBank/DDBJ whole genome shotgun (WGS) entry which is preliminary data.</text>
</comment>
<dbReference type="AlphaFoldDB" id="A0A9D2BDU8"/>
<evidence type="ECO:0000259" key="1">
    <source>
        <dbReference type="Pfam" id="PF01966"/>
    </source>
</evidence>
<dbReference type="NCBIfam" id="TIGR00277">
    <property type="entry name" value="HDIG"/>
    <property type="match status" value="1"/>
</dbReference>
<dbReference type="PANTHER" id="PTHR38659:SF2">
    <property type="entry name" value="HDIG DOMAIN PROTEIN"/>
    <property type="match status" value="1"/>
</dbReference>
<reference evidence="2" key="2">
    <citation type="submission" date="2021-04" db="EMBL/GenBank/DDBJ databases">
        <authorList>
            <person name="Gilroy R."/>
        </authorList>
    </citation>
    <scope>NUCLEOTIDE SEQUENCE</scope>
    <source>
        <strain evidence="2">ChiSxjej3B15-1167</strain>
    </source>
</reference>
<name>A0A9D2BDU8_9FIRM</name>
<accession>A0A9D2BDU8</accession>
<dbReference type="PANTHER" id="PTHR38659">
    <property type="entry name" value="METAL-DEPENDENT PHOSPHOHYDROLASE"/>
    <property type="match status" value="1"/>
</dbReference>
<dbReference type="Proteomes" id="UP000886805">
    <property type="component" value="Unassembled WGS sequence"/>
</dbReference>
<feature type="domain" description="HD" evidence="1">
    <location>
        <begin position="24"/>
        <end position="89"/>
    </location>
</feature>
<dbReference type="Gene3D" id="1.10.3210.10">
    <property type="entry name" value="Hypothetical protein af1432"/>
    <property type="match status" value="1"/>
</dbReference>
<sequence>MNKMTSEDAWNLLTEYTETPALQQHALMVEAVMQHFARLAGEDEEVWGVAGLLHDLDYEKYPEEHCKKATEIMEERGIDPVYIRAMQCHGYGICTDVKPESAMEKTLFTIDELTGLIHAACLMRPSKSVLDLELKSLKKKFKSKSFAAGVNRDVIRQGSEMLGMELDDVMRESIEGLKERADITGLRGNL</sequence>
<reference evidence="2" key="1">
    <citation type="journal article" date="2021" name="PeerJ">
        <title>Extensive microbial diversity within the chicken gut microbiome revealed by metagenomics and culture.</title>
        <authorList>
            <person name="Gilroy R."/>
            <person name="Ravi A."/>
            <person name="Getino M."/>
            <person name="Pursley I."/>
            <person name="Horton D.L."/>
            <person name="Alikhan N.F."/>
            <person name="Baker D."/>
            <person name="Gharbi K."/>
            <person name="Hall N."/>
            <person name="Watson M."/>
            <person name="Adriaenssens E.M."/>
            <person name="Foster-Nyarko E."/>
            <person name="Jarju S."/>
            <person name="Secka A."/>
            <person name="Antonio M."/>
            <person name="Oren A."/>
            <person name="Chaudhuri R.R."/>
            <person name="La Ragione R."/>
            <person name="Hildebrand F."/>
            <person name="Pallen M.J."/>
        </authorList>
    </citation>
    <scope>NUCLEOTIDE SEQUENCE</scope>
    <source>
        <strain evidence="2">ChiSxjej3B15-1167</strain>
    </source>
</reference>
<dbReference type="SUPFAM" id="SSF109604">
    <property type="entry name" value="HD-domain/PDEase-like"/>
    <property type="match status" value="1"/>
</dbReference>